<dbReference type="SUPFAM" id="SSF48652">
    <property type="entry name" value="Tetraspanin"/>
    <property type="match status" value="1"/>
</dbReference>
<keyword evidence="9" id="KW-1185">Reference proteome</keyword>
<dbReference type="InterPro" id="IPR008952">
    <property type="entry name" value="Tetraspanin_EC2_sf"/>
</dbReference>
<feature type="transmembrane region" description="Helical" evidence="7">
    <location>
        <begin position="12"/>
        <end position="33"/>
    </location>
</feature>
<dbReference type="Pfam" id="PF00335">
    <property type="entry name" value="Tetraspanin"/>
    <property type="match status" value="1"/>
</dbReference>
<evidence type="ECO:0000256" key="7">
    <source>
        <dbReference type="RuleBase" id="RU361218"/>
    </source>
</evidence>
<sequence>MSSGSVRCFKYTLGIFNFIVLIFGILLIVYGAKNLKHPSSISKVVKTPEGSSKGCIALGVMILGISFLGCCGAFRENQCMLITFSLIMLIFVVIELILGCALLAYKKEFKKLAKNGLEKMMKKYDSGKKNSTSTIVVDEIQKTFHCCGINDANDWVSWKKPIPTSCCHTDKNATVSTCTEQEAWHKGCLKPINYLISKAYAALGAVTITVAVIQSLGITFACCVAYAVHRDYKMV</sequence>
<feature type="transmembrane region" description="Helical" evidence="7">
    <location>
        <begin position="54"/>
        <end position="75"/>
    </location>
</feature>
<evidence type="ECO:0000256" key="4">
    <source>
        <dbReference type="ARBA" id="ARBA00022989"/>
    </source>
</evidence>
<dbReference type="EMBL" id="NCKV01005396">
    <property type="protein sequence ID" value="RWS24089.1"/>
    <property type="molecule type" value="Genomic_DNA"/>
</dbReference>
<dbReference type="STRING" id="299467.A0A443S963"/>
<keyword evidence="6" id="KW-1015">Disulfide bond</keyword>
<keyword evidence="5 7" id="KW-0472">Membrane</keyword>
<feature type="disulfide bond" evidence="6">
    <location>
        <begin position="146"/>
        <end position="178"/>
    </location>
</feature>
<dbReference type="PROSITE" id="PS00421">
    <property type="entry name" value="TM4_1"/>
    <property type="match status" value="1"/>
</dbReference>
<name>A0A443S963_9ACAR</name>
<proteinExistence type="inferred from homology"/>
<dbReference type="InterPro" id="IPR018503">
    <property type="entry name" value="Tetraspanin_CS"/>
</dbReference>
<evidence type="ECO:0000313" key="8">
    <source>
        <dbReference type="EMBL" id="RWS24089.1"/>
    </source>
</evidence>
<organism evidence="8 9">
    <name type="scientific">Leptotrombidium deliense</name>
    <dbReference type="NCBI Taxonomy" id="299467"/>
    <lineage>
        <taxon>Eukaryota</taxon>
        <taxon>Metazoa</taxon>
        <taxon>Ecdysozoa</taxon>
        <taxon>Arthropoda</taxon>
        <taxon>Chelicerata</taxon>
        <taxon>Arachnida</taxon>
        <taxon>Acari</taxon>
        <taxon>Acariformes</taxon>
        <taxon>Trombidiformes</taxon>
        <taxon>Prostigmata</taxon>
        <taxon>Anystina</taxon>
        <taxon>Parasitengona</taxon>
        <taxon>Trombiculoidea</taxon>
        <taxon>Trombiculidae</taxon>
        <taxon>Leptotrombidium</taxon>
    </lineage>
</organism>
<comment type="caution">
    <text evidence="8">The sequence shown here is derived from an EMBL/GenBank/DDBJ whole genome shotgun (WGS) entry which is preliminary data.</text>
</comment>
<dbReference type="PANTHER" id="PTHR19282">
    <property type="entry name" value="TETRASPANIN"/>
    <property type="match status" value="1"/>
</dbReference>
<evidence type="ECO:0000256" key="6">
    <source>
        <dbReference type="PIRSR" id="PIRSR002419-1"/>
    </source>
</evidence>
<dbReference type="GO" id="GO:0005886">
    <property type="term" value="C:plasma membrane"/>
    <property type="evidence" value="ECO:0007669"/>
    <property type="project" value="TreeGrafter"/>
</dbReference>
<evidence type="ECO:0000256" key="3">
    <source>
        <dbReference type="ARBA" id="ARBA00022692"/>
    </source>
</evidence>
<dbReference type="InterPro" id="IPR000301">
    <property type="entry name" value="Tetraspanin_animals"/>
</dbReference>
<dbReference type="InterPro" id="IPR018499">
    <property type="entry name" value="Tetraspanin/Peripherin"/>
</dbReference>
<evidence type="ECO:0000313" key="9">
    <source>
        <dbReference type="Proteomes" id="UP000288716"/>
    </source>
</evidence>
<keyword evidence="3 7" id="KW-0812">Transmembrane</keyword>
<dbReference type="CDD" id="cd03127">
    <property type="entry name" value="tetraspanin_LEL"/>
    <property type="match status" value="1"/>
</dbReference>
<accession>A0A443S963</accession>
<comment type="subcellular location">
    <subcellularLocation>
        <location evidence="1 7">Membrane</location>
        <topology evidence="1 7">Multi-pass membrane protein</topology>
    </subcellularLocation>
</comment>
<dbReference type="OrthoDB" id="6366642at2759"/>
<feature type="transmembrane region" description="Helical" evidence="7">
    <location>
        <begin position="200"/>
        <end position="228"/>
    </location>
</feature>
<feature type="transmembrane region" description="Helical" evidence="7">
    <location>
        <begin position="81"/>
        <end position="105"/>
    </location>
</feature>
<dbReference type="PANTHER" id="PTHR19282:SF521">
    <property type="entry name" value="IP01817P-RELATED"/>
    <property type="match status" value="1"/>
</dbReference>
<dbReference type="Gene3D" id="1.10.1450.10">
    <property type="entry name" value="Tetraspanin"/>
    <property type="match status" value="1"/>
</dbReference>
<evidence type="ECO:0000256" key="2">
    <source>
        <dbReference type="ARBA" id="ARBA00006840"/>
    </source>
</evidence>
<dbReference type="PIRSF" id="PIRSF002419">
    <property type="entry name" value="Tetraspanin"/>
    <property type="match status" value="1"/>
</dbReference>
<feature type="disulfide bond" evidence="6">
    <location>
        <begin position="147"/>
        <end position="166"/>
    </location>
</feature>
<keyword evidence="4 7" id="KW-1133">Transmembrane helix</keyword>
<dbReference type="AlphaFoldDB" id="A0A443S963"/>
<reference evidence="8 9" key="1">
    <citation type="journal article" date="2018" name="Gigascience">
        <title>Genomes of trombidid mites reveal novel predicted allergens and laterally-transferred genes associated with secondary metabolism.</title>
        <authorList>
            <person name="Dong X."/>
            <person name="Chaisiri K."/>
            <person name="Xia D."/>
            <person name="Armstrong S.D."/>
            <person name="Fang Y."/>
            <person name="Donnelly M.J."/>
            <person name="Kadowaki T."/>
            <person name="McGarry J.W."/>
            <person name="Darby A.C."/>
            <person name="Makepeace B.L."/>
        </authorList>
    </citation>
    <scope>NUCLEOTIDE SEQUENCE [LARGE SCALE GENOMIC DNA]</scope>
    <source>
        <strain evidence="8">UoL-UT</strain>
    </source>
</reference>
<evidence type="ECO:0000256" key="5">
    <source>
        <dbReference type="ARBA" id="ARBA00023136"/>
    </source>
</evidence>
<dbReference type="Proteomes" id="UP000288716">
    <property type="component" value="Unassembled WGS sequence"/>
</dbReference>
<comment type="similarity">
    <text evidence="2 7">Belongs to the tetraspanin (TM4SF) family.</text>
</comment>
<dbReference type="VEuPathDB" id="VectorBase:LDEU007951"/>
<protein>
    <recommendedName>
        <fullName evidence="7">Tetraspanin</fullName>
    </recommendedName>
</protein>
<dbReference type="PRINTS" id="PR00259">
    <property type="entry name" value="TMFOUR"/>
</dbReference>
<gene>
    <name evidence="8" type="ORF">B4U80_13273</name>
</gene>
<evidence type="ECO:0000256" key="1">
    <source>
        <dbReference type="ARBA" id="ARBA00004141"/>
    </source>
</evidence>